<keyword evidence="1" id="KW-0812">Transmembrane</keyword>
<dbReference type="SUPFAM" id="SSF55073">
    <property type="entry name" value="Nucleotide cyclase"/>
    <property type="match status" value="1"/>
</dbReference>
<evidence type="ECO:0000313" key="4">
    <source>
        <dbReference type="Proteomes" id="UP000176501"/>
    </source>
</evidence>
<name>A0A1F7W6V7_9BACT</name>
<dbReference type="Gene3D" id="3.30.70.270">
    <property type="match status" value="1"/>
</dbReference>
<evidence type="ECO:0000313" key="3">
    <source>
        <dbReference type="EMBL" id="OGL98108.1"/>
    </source>
</evidence>
<reference evidence="3 4" key="1">
    <citation type="journal article" date="2016" name="Nat. Commun.">
        <title>Thousands of microbial genomes shed light on interconnected biogeochemical processes in an aquifer system.</title>
        <authorList>
            <person name="Anantharaman K."/>
            <person name="Brown C.T."/>
            <person name="Hug L.A."/>
            <person name="Sharon I."/>
            <person name="Castelle C.J."/>
            <person name="Probst A.J."/>
            <person name="Thomas B.C."/>
            <person name="Singh A."/>
            <person name="Wilkins M.J."/>
            <person name="Karaoz U."/>
            <person name="Brodie E.L."/>
            <person name="Williams K.H."/>
            <person name="Hubbard S.S."/>
            <person name="Banfield J.F."/>
        </authorList>
    </citation>
    <scope>NUCLEOTIDE SEQUENCE [LARGE SCALE GENOMIC DNA]</scope>
</reference>
<dbReference type="PANTHER" id="PTHR45138">
    <property type="entry name" value="REGULATORY COMPONENTS OF SENSORY TRANSDUCTION SYSTEM"/>
    <property type="match status" value="1"/>
</dbReference>
<dbReference type="SMART" id="SM00267">
    <property type="entry name" value="GGDEF"/>
    <property type="match status" value="1"/>
</dbReference>
<dbReference type="GO" id="GO:0052621">
    <property type="term" value="F:diguanylate cyclase activity"/>
    <property type="evidence" value="ECO:0007669"/>
    <property type="project" value="TreeGrafter"/>
</dbReference>
<dbReference type="GO" id="GO:0005886">
    <property type="term" value="C:plasma membrane"/>
    <property type="evidence" value="ECO:0007669"/>
    <property type="project" value="TreeGrafter"/>
</dbReference>
<comment type="caution">
    <text evidence="3">The sequence shown here is derived from an EMBL/GenBank/DDBJ whole genome shotgun (WGS) entry which is preliminary data.</text>
</comment>
<dbReference type="AlphaFoldDB" id="A0A1F7W6V7"/>
<organism evidence="3 4">
    <name type="scientific">Candidatus Uhrbacteria bacterium RIFOXYB2_FULL_57_15</name>
    <dbReference type="NCBI Taxonomy" id="1802422"/>
    <lineage>
        <taxon>Bacteria</taxon>
        <taxon>Candidatus Uhriibacteriota</taxon>
    </lineage>
</organism>
<feature type="domain" description="GGDEF" evidence="2">
    <location>
        <begin position="92"/>
        <end position="247"/>
    </location>
</feature>
<dbReference type="InterPro" id="IPR029787">
    <property type="entry name" value="Nucleotide_cyclase"/>
</dbReference>
<protein>
    <recommendedName>
        <fullName evidence="2">GGDEF domain-containing protein</fullName>
    </recommendedName>
</protein>
<dbReference type="Proteomes" id="UP000176501">
    <property type="component" value="Unassembled WGS sequence"/>
</dbReference>
<dbReference type="Pfam" id="PF00990">
    <property type="entry name" value="GGDEF"/>
    <property type="match status" value="1"/>
</dbReference>
<dbReference type="InterPro" id="IPR000160">
    <property type="entry name" value="GGDEF_dom"/>
</dbReference>
<keyword evidence="1" id="KW-1133">Transmembrane helix</keyword>
<dbReference type="EMBL" id="MGFE01000023">
    <property type="protein sequence ID" value="OGL98108.1"/>
    <property type="molecule type" value="Genomic_DNA"/>
</dbReference>
<dbReference type="GO" id="GO:1902201">
    <property type="term" value="P:negative regulation of bacterial-type flagellum-dependent cell motility"/>
    <property type="evidence" value="ECO:0007669"/>
    <property type="project" value="TreeGrafter"/>
</dbReference>
<dbReference type="NCBIfam" id="TIGR00254">
    <property type="entry name" value="GGDEF"/>
    <property type="match status" value="1"/>
</dbReference>
<dbReference type="PROSITE" id="PS50887">
    <property type="entry name" value="GGDEF"/>
    <property type="match status" value="1"/>
</dbReference>
<evidence type="ECO:0000259" key="2">
    <source>
        <dbReference type="PROSITE" id="PS50887"/>
    </source>
</evidence>
<keyword evidence="1" id="KW-0472">Membrane</keyword>
<dbReference type="GO" id="GO:0043709">
    <property type="term" value="P:cell adhesion involved in single-species biofilm formation"/>
    <property type="evidence" value="ECO:0007669"/>
    <property type="project" value="TreeGrafter"/>
</dbReference>
<dbReference type="InterPro" id="IPR050469">
    <property type="entry name" value="Diguanylate_Cyclase"/>
</dbReference>
<sequence length="247" mass="27014">MTIGVSRGRFRLPFIVGANVIGFVYIAAILAVACCFLLVLNARLRRKVAGLVGRVRVLDGMVYVDELTRIGNLRMYVKEIAAAVSHTLRTSEPLTLLLLDVNEFKAINDEHGHQVGDEALRFIAERLFTSFRPTDTVCRIGGDEFAVIMRDCDLVGAQAATARFVSRLASSPLETDTGRIPIRVSIGGTALGVSRGRVSVGSVDIGPLLREAGFLDRVMTAMREAADRNLYAAKERKGEDHFPILIE</sequence>
<dbReference type="CDD" id="cd01949">
    <property type="entry name" value="GGDEF"/>
    <property type="match status" value="1"/>
</dbReference>
<dbReference type="InterPro" id="IPR043128">
    <property type="entry name" value="Rev_trsase/Diguanyl_cyclase"/>
</dbReference>
<feature type="transmembrane region" description="Helical" evidence="1">
    <location>
        <begin position="12"/>
        <end position="40"/>
    </location>
</feature>
<evidence type="ECO:0000256" key="1">
    <source>
        <dbReference type="SAM" id="Phobius"/>
    </source>
</evidence>
<accession>A0A1F7W6V7</accession>
<gene>
    <name evidence="3" type="ORF">A2304_03430</name>
</gene>
<dbReference type="PROSITE" id="PS51257">
    <property type="entry name" value="PROKAR_LIPOPROTEIN"/>
    <property type="match status" value="1"/>
</dbReference>
<proteinExistence type="predicted"/>
<dbReference type="PANTHER" id="PTHR45138:SF24">
    <property type="entry name" value="DIGUANYLATE CYCLASE DGCC-RELATED"/>
    <property type="match status" value="1"/>
</dbReference>